<proteinExistence type="predicted"/>
<comment type="caution">
    <text evidence="1">The sequence shown here is derived from an EMBL/GenBank/DDBJ whole genome shotgun (WGS) entry which is preliminary data.</text>
</comment>
<accession>A0ACC1YXQ2</accession>
<dbReference type="Proteomes" id="UP001164539">
    <property type="component" value="Chromosome 1"/>
</dbReference>
<dbReference type="EMBL" id="CM051394">
    <property type="protein sequence ID" value="KAJ4728124.1"/>
    <property type="molecule type" value="Genomic_DNA"/>
</dbReference>
<keyword evidence="2" id="KW-1185">Reference proteome</keyword>
<name>A0ACC1YXQ2_MELAZ</name>
<organism evidence="1 2">
    <name type="scientific">Melia azedarach</name>
    <name type="common">Chinaberry tree</name>
    <dbReference type="NCBI Taxonomy" id="155640"/>
    <lineage>
        <taxon>Eukaryota</taxon>
        <taxon>Viridiplantae</taxon>
        <taxon>Streptophyta</taxon>
        <taxon>Embryophyta</taxon>
        <taxon>Tracheophyta</taxon>
        <taxon>Spermatophyta</taxon>
        <taxon>Magnoliopsida</taxon>
        <taxon>eudicotyledons</taxon>
        <taxon>Gunneridae</taxon>
        <taxon>Pentapetalae</taxon>
        <taxon>rosids</taxon>
        <taxon>malvids</taxon>
        <taxon>Sapindales</taxon>
        <taxon>Meliaceae</taxon>
        <taxon>Melia</taxon>
    </lineage>
</organism>
<protein>
    <submittedName>
        <fullName evidence="1">Ring finger protein</fullName>
    </submittedName>
</protein>
<gene>
    <name evidence="1" type="ORF">OWV82_001111</name>
</gene>
<sequence length="367" mass="40904">MCILEFLFFLLFLLPLIHSESCQISFCDDNIPVRFPFQLEGKQSDNCSYPGFNLKCNRMGITVLNLPYSGEFFVRNINYLTQQIYLYDPQNCLPKRFQSFNLSGSPFVATFDQIYTFLSCPSQLTKSRFTTIDCLSNSTTSVLATSSMNLVNTMIPSCQTISTLPVPVSQQDQYNEGFSTALNNDLQLTWNLPDCNDCEARGGVCGFKGSRSQEIGCFYDTKPGRSRDGLQIFKIISLSIAIPALICAAGIGICACYTERSFRRTQRNSTPAAVTPQPTIITVGLDESTIESFQKLVLGESKRLPGPNGSTCPICLSEYLSQETIRCIPDCKHCFHADCIDEWLRLNYTCPICRNLASPARASSENT</sequence>
<evidence type="ECO:0000313" key="2">
    <source>
        <dbReference type="Proteomes" id="UP001164539"/>
    </source>
</evidence>
<evidence type="ECO:0000313" key="1">
    <source>
        <dbReference type="EMBL" id="KAJ4728124.1"/>
    </source>
</evidence>
<reference evidence="1 2" key="1">
    <citation type="journal article" date="2023" name="Science">
        <title>Complex scaffold remodeling in plant triterpene biosynthesis.</title>
        <authorList>
            <person name="De La Pena R."/>
            <person name="Hodgson H."/>
            <person name="Liu J.C."/>
            <person name="Stephenson M.J."/>
            <person name="Martin A.C."/>
            <person name="Owen C."/>
            <person name="Harkess A."/>
            <person name="Leebens-Mack J."/>
            <person name="Jimenez L.E."/>
            <person name="Osbourn A."/>
            <person name="Sattely E.S."/>
        </authorList>
    </citation>
    <scope>NUCLEOTIDE SEQUENCE [LARGE SCALE GENOMIC DNA]</scope>
    <source>
        <strain evidence="2">cv. JPN11</strain>
        <tissue evidence="1">Leaf</tissue>
    </source>
</reference>